<dbReference type="Proteomes" id="UP001385892">
    <property type="component" value="Unassembled WGS sequence"/>
</dbReference>
<evidence type="ECO:0000259" key="1">
    <source>
        <dbReference type="Pfam" id="PF09983"/>
    </source>
</evidence>
<dbReference type="PIRSF" id="PIRSF028408">
    <property type="entry name" value="UCP028408"/>
    <property type="match status" value="1"/>
</dbReference>
<evidence type="ECO:0000313" key="4">
    <source>
        <dbReference type="Proteomes" id="UP001385892"/>
    </source>
</evidence>
<dbReference type="InterPro" id="IPR024537">
    <property type="entry name" value="DUF3322"/>
</dbReference>
<evidence type="ECO:0000313" key="3">
    <source>
        <dbReference type="EMBL" id="MEJ8849066.1"/>
    </source>
</evidence>
<keyword evidence="4" id="KW-1185">Reference proteome</keyword>
<dbReference type="Pfam" id="PF11795">
    <property type="entry name" value="DUF3322"/>
    <property type="match status" value="1"/>
</dbReference>
<comment type="caution">
    <text evidence="3">The sequence shown here is derived from an EMBL/GenBank/DDBJ whole genome shotgun (WGS) entry which is preliminary data.</text>
</comment>
<proteinExistence type="predicted"/>
<dbReference type="InterPro" id="IPR014544">
    <property type="entry name" value="UCP028408"/>
</dbReference>
<name>A0ABU8WNH5_9BURK</name>
<dbReference type="RefSeq" id="WP_340344196.1">
    <property type="nucleotide sequence ID" value="NZ_JBBKZT010000009.1"/>
</dbReference>
<sequence>MNWTQSADLRGQVLKLWERGDLLSSMATGEPLFPRRLQLRTPTSAEMTDRFDAVRAWSRDIRASGCRVVMREFRHRVLGDNALPQEAWVDSMEEALALIGKRKEGQRFATLVAVTQSRQPLLLPWLARRPLRALELAHEWQRLLAIVAWVEARPRPGVYLRQVDIPGVHTKFIEAHRGVLSELLDLVLPAEVVEAKASGIQAFAQRYGFRDKGLRIRFRILDAKFALGAAALAQDIAVDAPTFARLDLGVSRVFITENEINFLAFPPVESAVVIFGSGYGFEMLAEAGWLNRTRVHYWGDIDTHGFAILDQLRARFAHVDSFLMDRATLMAHETQWVEEATQTLRDLPRLRPPEQALYDDLRDNRLRPRLRLEQERIGYAWVESALALLA</sequence>
<feature type="domain" description="Wadjet protein JetD C-terminal" evidence="1">
    <location>
        <begin position="208"/>
        <end position="386"/>
    </location>
</feature>
<protein>
    <submittedName>
        <fullName evidence="3">Wadjet anti-phage system protein JetD domain-containing protein</fullName>
    </submittedName>
</protein>
<organism evidence="3 4">
    <name type="scientific">Variovorax rhizosphaerae</name>
    <dbReference type="NCBI Taxonomy" id="1836200"/>
    <lineage>
        <taxon>Bacteria</taxon>
        <taxon>Pseudomonadati</taxon>
        <taxon>Pseudomonadota</taxon>
        <taxon>Betaproteobacteria</taxon>
        <taxon>Burkholderiales</taxon>
        <taxon>Comamonadaceae</taxon>
        <taxon>Variovorax</taxon>
    </lineage>
</organism>
<dbReference type="Pfam" id="PF09983">
    <property type="entry name" value="JetD_C"/>
    <property type="match status" value="1"/>
</dbReference>
<dbReference type="InterPro" id="IPR024534">
    <property type="entry name" value="JetD_C"/>
</dbReference>
<gene>
    <name evidence="3" type="ORF">WKW82_20580</name>
</gene>
<evidence type="ECO:0000259" key="2">
    <source>
        <dbReference type="Pfam" id="PF11795"/>
    </source>
</evidence>
<feature type="domain" description="DUF3322" evidence="2">
    <location>
        <begin position="7"/>
        <end position="185"/>
    </location>
</feature>
<reference evidence="3 4" key="1">
    <citation type="submission" date="2024-03" db="EMBL/GenBank/DDBJ databases">
        <title>Novel species of the genus Variovorax.</title>
        <authorList>
            <person name="Liu Q."/>
            <person name="Xin Y.-H."/>
        </authorList>
    </citation>
    <scope>NUCLEOTIDE SEQUENCE [LARGE SCALE GENOMIC DNA]</scope>
    <source>
        <strain evidence="3 4">KACC 18900</strain>
    </source>
</reference>
<dbReference type="EMBL" id="JBBKZT010000009">
    <property type="protein sequence ID" value="MEJ8849066.1"/>
    <property type="molecule type" value="Genomic_DNA"/>
</dbReference>
<accession>A0ABU8WNH5</accession>